<dbReference type="PANTHER" id="PTHR47938:SF35">
    <property type="entry name" value="PENTATRICOPEPTIDE REPEAT-CONTAINING PROTEIN 4, MITOCHONDRIAL-RELATED"/>
    <property type="match status" value="1"/>
</dbReference>
<dbReference type="STRING" id="670483.S7QLV8"/>
<dbReference type="HOGENOM" id="CLU_019520_0_0_1"/>
<dbReference type="GO" id="GO:0005739">
    <property type="term" value="C:mitochondrion"/>
    <property type="evidence" value="ECO:0007669"/>
    <property type="project" value="TreeGrafter"/>
</dbReference>
<dbReference type="AlphaFoldDB" id="S7QLV8"/>
<evidence type="ECO:0000313" key="2">
    <source>
        <dbReference type="Proteomes" id="UP000030669"/>
    </source>
</evidence>
<accession>S7QLV8</accession>
<dbReference type="PANTHER" id="PTHR47938">
    <property type="entry name" value="RESPIRATORY COMPLEX I CHAPERONE (CIA84), PUTATIVE (AFU_ORTHOLOGUE AFUA_2G06020)-RELATED"/>
    <property type="match status" value="1"/>
</dbReference>
<reference evidence="1 2" key="1">
    <citation type="journal article" date="2012" name="Science">
        <title>The Paleozoic origin of enzymatic lignin decomposition reconstructed from 31 fungal genomes.</title>
        <authorList>
            <person name="Floudas D."/>
            <person name="Binder M."/>
            <person name="Riley R."/>
            <person name="Barry K."/>
            <person name="Blanchette R.A."/>
            <person name="Henrissat B."/>
            <person name="Martinez A.T."/>
            <person name="Otillar R."/>
            <person name="Spatafora J.W."/>
            <person name="Yadav J.S."/>
            <person name="Aerts A."/>
            <person name="Benoit I."/>
            <person name="Boyd A."/>
            <person name="Carlson A."/>
            <person name="Copeland A."/>
            <person name="Coutinho P.M."/>
            <person name="de Vries R.P."/>
            <person name="Ferreira P."/>
            <person name="Findley K."/>
            <person name="Foster B."/>
            <person name="Gaskell J."/>
            <person name="Glotzer D."/>
            <person name="Gorecki P."/>
            <person name="Heitman J."/>
            <person name="Hesse C."/>
            <person name="Hori C."/>
            <person name="Igarashi K."/>
            <person name="Jurgens J.A."/>
            <person name="Kallen N."/>
            <person name="Kersten P."/>
            <person name="Kohler A."/>
            <person name="Kuees U."/>
            <person name="Kumar T.K.A."/>
            <person name="Kuo A."/>
            <person name="LaButti K."/>
            <person name="Larrondo L.F."/>
            <person name="Lindquist E."/>
            <person name="Ling A."/>
            <person name="Lombard V."/>
            <person name="Lucas S."/>
            <person name="Lundell T."/>
            <person name="Martin R."/>
            <person name="McLaughlin D.J."/>
            <person name="Morgenstern I."/>
            <person name="Morin E."/>
            <person name="Murat C."/>
            <person name="Nagy L.G."/>
            <person name="Nolan M."/>
            <person name="Ohm R.A."/>
            <person name="Patyshakuliyeva A."/>
            <person name="Rokas A."/>
            <person name="Ruiz-Duenas F.J."/>
            <person name="Sabat G."/>
            <person name="Salamov A."/>
            <person name="Samejima M."/>
            <person name="Schmutz J."/>
            <person name="Slot J.C."/>
            <person name="St John F."/>
            <person name="Stenlid J."/>
            <person name="Sun H."/>
            <person name="Sun S."/>
            <person name="Syed K."/>
            <person name="Tsang A."/>
            <person name="Wiebenga A."/>
            <person name="Young D."/>
            <person name="Pisabarro A."/>
            <person name="Eastwood D.C."/>
            <person name="Martin F."/>
            <person name="Cullen D."/>
            <person name="Grigoriev I.V."/>
            <person name="Hibbett D.S."/>
        </authorList>
    </citation>
    <scope>NUCLEOTIDE SEQUENCE [LARGE SCALE GENOMIC DNA]</scope>
    <source>
        <strain evidence="1 2">ATCC 11539</strain>
    </source>
</reference>
<dbReference type="GO" id="GO:0003729">
    <property type="term" value="F:mRNA binding"/>
    <property type="evidence" value="ECO:0007669"/>
    <property type="project" value="TreeGrafter"/>
</dbReference>
<dbReference type="EMBL" id="KB469296">
    <property type="protein sequence ID" value="EPQ60422.1"/>
    <property type="molecule type" value="Genomic_DNA"/>
</dbReference>
<dbReference type="Proteomes" id="UP000030669">
    <property type="component" value="Unassembled WGS sequence"/>
</dbReference>
<protein>
    <recommendedName>
        <fullName evidence="3">Pentacotripeptide-repeat region of PRORP domain-containing protein</fullName>
    </recommendedName>
</protein>
<proteinExistence type="predicted"/>
<dbReference type="GeneID" id="19301062"/>
<name>S7QLV8_GLOTA</name>
<dbReference type="InterPro" id="IPR011990">
    <property type="entry name" value="TPR-like_helical_dom_sf"/>
</dbReference>
<dbReference type="KEGG" id="gtr:GLOTRDRAFT_124177"/>
<evidence type="ECO:0000313" key="1">
    <source>
        <dbReference type="EMBL" id="EPQ60422.1"/>
    </source>
</evidence>
<organism evidence="1 2">
    <name type="scientific">Gloeophyllum trabeum (strain ATCC 11539 / FP-39264 / Madison 617)</name>
    <name type="common">Brown rot fungus</name>
    <dbReference type="NCBI Taxonomy" id="670483"/>
    <lineage>
        <taxon>Eukaryota</taxon>
        <taxon>Fungi</taxon>
        <taxon>Dikarya</taxon>
        <taxon>Basidiomycota</taxon>
        <taxon>Agaricomycotina</taxon>
        <taxon>Agaricomycetes</taxon>
        <taxon>Gloeophyllales</taxon>
        <taxon>Gloeophyllaceae</taxon>
        <taxon>Gloeophyllum</taxon>
    </lineage>
</organism>
<dbReference type="RefSeq" id="XP_007860835.1">
    <property type="nucleotide sequence ID" value="XM_007862644.1"/>
</dbReference>
<dbReference type="eggNOG" id="KOG4197">
    <property type="taxonomic scope" value="Eukaryota"/>
</dbReference>
<keyword evidence="2" id="KW-1185">Reference proteome</keyword>
<dbReference type="OrthoDB" id="185373at2759"/>
<gene>
    <name evidence="1" type="ORF">GLOTRDRAFT_124177</name>
</gene>
<sequence length="638" mass="72832">MHSIRILLTAGTTEDIDTAKHIFSDMTVLHGIRVQRGMHDEAVTTLLKYGHTYVAFDWLRNMVEDEDPFYPSDQAWLSFLDHLDQIGTSSLILPTIGLIRKGRIASRNPDNLLPEMASVILRVLAKDVLSLGDLSILLEELRRDYLPEEESEVAKLWKTYSSRPDLSSHAALVREHFQYLKFQRYNDKLAEECMRYGRRAALKLFKTYATRGFRPQPSTLDVVLGDASSVGELRELEREMDVTATSSGWSLVVRNALRDGTVKQAETIYSEARASGIQVDQDIAVALIEAVCVYSRPLQTPEDGIIDTALRIYEDSVKSQPVEKPDPGIFIVLLRTLLASSNRTKYLPIATTLIQDMRKFDVTTSSSTMCTIILLLWRVSTTFDWNLAIYKWVKNQWPDLSPSGEEYMTLLRAICKAPCAETSALVPEQYFQIVRDMRRDRRPVTEDVYIPIMSQHRAIARGQIREDAVIAARRLHQFLMVEPAFTPSTVLWNRLMETYIAVGSLGDAYRVWARLQLSGRYDNTTLRIIGDACKSRGETSLAQKIYAQVHSSGFRLDQKNWNTWLECLCREDLLDEAMRLLCLEMGHPLQDVTPDVESARVVLACAQRNDRYEKTASLIRLHLPKLWKILPDTLKIRN</sequence>
<dbReference type="OMA" id="ICTHYAN"/>
<dbReference type="Gene3D" id="1.25.40.10">
    <property type="entry name" value="Tetratricopeptide repeat domain"/>
    <property type="match status" value="2"/>
</dbReference>
<evidence type="ECO:0008006" key="3">
    <source>
        <dbReference type="Google" id="ProtNLM"/>
    </source>
</evidence>
<dbReference type="GO" id="GO:0140053">
    <property type="term" value="P:mitochondrial gene expression"/>
    <property type="evidence" value="ECO:0007669"/>
    <property type="project" value="TreeGrafter"/>
</dbReference>